<dbReference type="HOGENOM" id="CLU_607496_0_0_1"/>
<proteinExistence type="predicted"/>
<dbReference type="InParanoid" id="D8QW95"/>
<evidence type="ECO:0000313" key="2">
    <source>
        <dbReference type="Proteomes" id="UP000001514"/>
    </source>
</evidence>
<accession>D8QW95</accession>
<dbReference type="KEGG" id="smo:SELMODRAFT_404747"/>
<evidence type="ECO:0000313" key="1">
    <source>
        <dbReference type="EMBL" id="EFJ36594.1"/>
    </source>
</evidence>
<keyword evidence="2" id="KW-1185">Reference proteome</keyword>
<dbReference type="Proteomes" id="UP000001514">
    <property type="component" value="Unassembled WGS sequence"/>
</dbReference>
<organism evidence="2">
    <name type="scientific">Selaginella moellendorffii</name>
    <name type="common">Spikemoss</name>
    <dbReference type="NCBI Taxonomy" id="88036"/>
    <lineage>
        <taxon>Eukaryota</taxon>
        <taxon>Viridiplantae</taxon>
        <taxon>Streptophyta</taxon>
        <taxon>Embryophyta</taxon>
        <taxon>Tracheophyta</taxon>
        <taxon>Lycopodiopsida</taxon>
        <taxon>Selaginellales</taxon>
        <taxon>Selaginellaceae</taxon>
        <taxon>Selaginella</taxon>
    </lineage>
</organism>
<sequence>MIAFSRTAAARQLFQRSLCSGHGSLTTTQPAPRLVLHYDKINTSLILFDSSYYSIGSHGWLMKEFGALLALAHRGTKCTIHQRKHCNSSYWSCPYSRPDLDYDPDMPPSVTELMPCQIESIEATGCLSTFELGIRYKTDSVVISDEDREIDRAKLSKEYKEFMHAWRNKEINCARLSEECLDIWHNRVPTNCVLLSVPSKALKYKALQWNLERDFCNNFPLEILPHEFVTNAASSNTRLKEKDAILELGEAVLQGIRRCVVVDLRGIGIMKKVGLFLPDDWEALGVGDININTVACFINDLVWTMEIVLLFANDFEKSAVSIAASLRRLPEPSSYRMYTKIWSKTRELSHRGGWKLRWGSRDKSLAQDHELYESQDEELQRECGAIANPRLLLLIQALGCLAGNDKTELVDFDSENQIEDEPLVPSGHTFNLLETSLRLAGHEDLVHSSLC</sequence>
<name>D8QW95_SELML</name>
<gene>
    <name evidence="1" type="ORF">SELMODRAFT_404747</name>
</gene>
<dbReference type="Gramene" id="EFJ36594">
    <property type="protein sequence ID" value="EFJ36594"/>
    <property type="gene ID" value="SELMODRAFT_404747"/>
</dbReference>
<reference evidence="1 2" key="1">
    <citation type="journal article" date="2011" name="Science">
        <title>The Selaginella genome identifies genetic changes associated with the evolution of vascular plants.</title>
        <authorList>
            <person name="Banks J.A."/>
            <person name="Nishiyama T."/>
            <person name="Hasebe M."/>
            <person name="Bowman J.L."/>
            <person name="Gribskov M."/>
            <person name="dePamphilis C."/>
            <person name="Albert V.A."/>
            <person name="Aono N."/>
            <person name="Aoyama T."/>
            <person name="Ambrose B.A."/>
            <person name="Ashton N.W."/>
            <person name="Axtell M.J."/>
            <person name="Barker E."/>
            <person name="Barker M.S."/>
            <person name="Bennetzen J.L."/>
            <person name="Bonawitz N.D."/>
            <person name="Chapple C."/>
            <person name="Cheng C."/>
            <person name="Correa L.G."/>
            <person name="Dacre M."/>
            <person name="DeBarry J."/>
            <person name="Dreyer I."/>
            <person name="Elias M."/>
            <person name="Engstrom E.M."/>
            <person name="Estelle M."/>
            <person name="Feng L."/>
            <person name="Finet C."/>
            <person name="Floyd S.K."/>
            <person name="Frommer W.B."/>
            <person name="Fujita T."/>
            <person name="Gramzow L."/>
            <person name="Gutensohn M."/>
            <person name="Harholt J."/>
            <person name="Hattori M."/>
            <person name="Heyl A."/>
            <person name="Hirai T."/>
            <person name="Hiwatashi Y."/>
            <person name="Ishikawa M."/>
            <person name="Iwata M."/>
            <person name="Karol K.G."/>
            <person name="Koehler B."/>
            <person name="Kolukisaoglu U."/>
            <person name="Kubo M."/>
            <person name="Kurata T."/>
            <person name="Lalonde S."/>
            <person name="Li K."/>
            <person name="Li Y."/>
            <person name="Litt A."/>
            <person name="Lyons E."/>
            <person name="Manning G."/>
            <person name="Maruyama T."/>
            <person name="Michael T.P."/>
            <person name="Mikami K."/>
            <person name="Miyazaki S."/>
            <person name="Morinaga S."/>
            <person name="Murata T."/>
            <person name="Mueller-Roeber B."/>
            <person name="Nelson D.R."/>
            <person name="Obara M."/>
            <person name="Oguri Y."/>
            <person name="Olmstead R.G."/>
            <person name="Onodera N."/>
            <person name="Petersen B.L."/>
            <person name="Pils B."/>
            <person name="Prigge M."/>
            <person name="Rensing S.A."/>
            <person name="Riano-Pachon D.M."/>
            <person name="Roberts A.W."/>
            <person name="Sato Y."/>
            <person name="Scheller H.V."/>
            <person name="Schulz B."/>
            <person name="Schulz C."/>
            <person name="Shakirov E.V."/>
            <person name="Shibagaki N."/>
            <person name="Shinohara N."/>
            <person name="Shippen D.E."/>
            <person name="Soerensen I."/>
            <person name="Sotooka R."/>
            <person name="Sugimoto N."/>
            <person name="Sugita M."/>
            <person name="Sumikawa N."/>
            <person name="Tanurdzic M."/>
            <person name="Theissen G."/>
            <person name="Ulvskov P."/>
            <person name="Wakazuki S."/>
            <person name="Weng J.K."/>
            <person name="Willats W.W."/>
            <person name="Wipf D."/>
            <person name="Wolf P.G."/>
            <person name="Yang L."/>
            <person name="Zimmer A.D."/>
            <person name="Zhu Q."/>
            <person name="Mitros T."/>
            <person name="Hellsten U."/>
            <person name="Loque D."/>
            <person name="Otillar R."/>
            <person name="Salamov A."/>
            <person name="Schmutz J."/>
            <person name="Shapiro H."/>
            <person name="Lindquist E."/>
            <person name="Lucas S."/>
            <person name="Rokhsar D."/>
            <person name="Grigoriev I.V."/>
        </authorList>
    </citation>
    <scope>NUCLEOTIDE SEQUENCE [LARGE SCALE GENOMIC DNA]</scope>
</reference>
<dbReference type="EMBL" id="GL377567">
    <property type="protein sequence ID" value="EFJ36594.1"/>
    <property type="molecule type" value="Genomic_DNA"/>
</dbReference>
<dbReference type="AlphaFoldDB" id="D8QW95"/>
<protein>
    <submittedName>
        <fullName evidence="1">Uncharacterized protein</fullName>
    </submittedName>
</protein>